<dbReference type="RefSeq" id="WP_136837570.1">
    <property type="nucleotide sequence ID" value="NZ_SWBQ01000006.1"/>
</dbReference>
<proteinExistence type="predicted"/>
<evidence type="ECO:0000313" key="2">
    <source>
        <dbReference type="Proteomes" id="UP000307244"/>
    </source>
</evidence>
<dbReference type="OrthoDB" id="702790at2"/>
<accession>A0A4U1CCZ1</accession>
<evidence type="ECO:0000313" key="1">
    <source>
        <dbReference type="EMBL" id="TKC03932.1"/>
    </source>
</evidence>
<keyword evidence="2" id="KW-1185">Reference proteome</keyword>
<comment type="caution">
    <text evidence="1">The sequence shown here is derived from an EMBL/GenBank/DDBJ whole genome shotgun (WGS) entry which is preliminary data.</text>
</comment>
<reference evidence="1 2" key="1">
    <citation type="submission" date="2019-04" db="EMBL/GenBank/DDBJ databases">
        <title>Pedobacter sp. RP-3-15 sp. nov., isolated from Arctic soil.</title>
        <authorList>
            <person name="Dahal R.H."/>
            <person name="Kim D.-U."/>
        </authorList>
    </citation>
    <scope>NUCLEOTIDE SEQUENCE [LARGE SCALE GENOMIC DNA]</scope>
    <source>
        <strain evidence="1 2">RP-3-15</strain>
    </source>
</reference>
<name>A0A4U1CCZ1_9SPHI</name>
<dbReference type="PROSITE" id="PS51257">
    <property type="entry name" value="PROKAR_LIPOPROTEIN"/>
    <property type="match status" value="1"/>
</dbReference>
<organism evidence="1 2">
    <name type="scientific">Pedobacter frigoris</name>
    <dbReference type="NCBI Taxonomy" id="2571272"/>
    <lineage>
        <taxon>Bacteria</taxon>
        <taxon>Pseudomonadati</taxon>
        <taxon>Bacteroidota</taxon>
        <taxon>Sphingobacteriia</taxon>
        <taxon>Sphingobacteriales</taxon>
        <taxon>Sphingobacteriaceae</taxon>
        <taxon>Pedobacter</taxon>
    </lineage>
</organism>
<dbReference type="AlphaFoldDB" id="A0A4U1CCZ1"/>
<gene>
    <name evidence="1" type="ORF">FA047_18450</name>
</gene>
<dbReference type="Proteomes" id="UP000307244">
    <property type="component" value="Unassembled WGS sequence"/>
</dbReference>
<sequence length="320" mass="35541">MKTIYKITFFIAIMAMLASCKKDELLDGSQAKSRANALEKEFKTQLHNSKDGWVLFITTTNPDIKTAVPLILKFDTALNKVSVKSIYGNEDRTTYFNISAATGMPLFSFATGSIISDIYEIGGTNVTDYFFKVLSVSKDVIELQSYRKGTASASEGGAIFRMVKNENLPWVKDWEQETIKLFAQTRFFGFYLNAEMTYASGDVFTPARVYFLNQSAGNVTFLKANYPTISNNKTVDAVTFGYAPPVGAAQTPLAMMGYNSIFYESTLSFTPASLFSTGPQALMKLFKTNYFLIRKINTSSIDVFALDKDGKEIITGKISL</sequence>
<dbReference type="EMBL" id="SWBQ01000006">
    <property type="protein sequence ID" value="TKC03932.1"/>
    <property type="molecule type" value="Genomic_DNA"/>
</dbReference>
<protein>
    <submittedName>
        <fullName evidence="1">DUF4302 domain-containing protein</fullName>
    </submittedName>
</protein>